<dbReference type="RefSeq" id="XP_008720014.1">
    <property type="nucleotide sequence ID" value="XM_008721792.1"/>
</dbReference>
<evidence type="ECO:0000313" key="3">
    <source>
        <dbReference type="Proteomes" id="UP000030752"/>
    </source>
</evidence>
<dbReference type="HOGENOM" id="CLU_1219656_0_0_1"/>
<gene>
    <name evidence="2" type="ORF">HMPREF1541_07468</name>
</gene>
<reference evidence="2 3" key="1">
    <citation type="submission" date="2013-03" db="EMBL/GenBank/DDBJ databases">
        <title>The Genome Sequence of Phialophora europaea CBS 101466.</title>
        <authorList>
            <consortium name="The Broad Institute Genomics Platform"/>
            <person name="Cuomo C."/>
            <person name="de Hoog S."/>
            <person name="Gorbushina A."/>
            <person name="Walker B."/>
            <person name="Young S.K."/>
            <person name="Zeng Q."/>
            <person name="Gargeya S."/>
            <person name="Fitzgerald M."/>
            <person name="Haas B."/>
            <person name="Abouelleil A."/>
            <person name="Allen A.W."/>
            <person name="Alvarado L."/>
            <person name="Arachchi H.M."/>
            <person name="Berlin A.M."/>
            <person name="Chapman S.B."/>
            <person name="Gainer-Dewar J."/>
            <person name="Goldberg J."/>
            <person name="Griggs A."/>
            <person name="Gujja S."/>
            <person name="Hansen M."/>
            <person name="Howarth C."/>
            <person name="Imamovic A."/>
            <person name="Ireland A."/>
            <person name="Larimer J."/>
            <person name="McCowan C."/>
            <person name="Murphy C."/>
            <person name="Pearson M."/>
            <person name="Poon T.W."/>
            <person name="Priest M."/>
            <person name="Roberts A."/>
            <person name="Saif S."/>
            <person name="Shea T."/>
            <person name="Sisk P."/>
            <person name="Sykes S."/>
            <person name="Wortman J."/>
            <person name="Nusbaum C."/>
            <person name="Birren B."/>
        </authorList>
    </citation>
    <scope>NUCLEOTIDE SEQUENCE [LARGE SCALE GENOMIC DNA]</scope>
    <source>
        <strain evidence="2 3">CBS 101466</strain>
    </source>
</reference>
<sequence>MPSFRPFTVVLLLLSFLVLQAQGLREYDRRSELKDVPPVSELGWTVPLAGGSCAGDNCFSTLSRPAANKTLQVLAIGSGLFNYSCEGLLPANPPTFIAQYTELYNAAVLAANLPNEQLFHDLIPQLYGYGLGADDNSTLDCMGSVGTLDNTAVITLYDIATFRARPLESVSSPNDTAVNGLWSHSVSSDLAWEIYRVEMAGGAVPGTCLGQPDEFNIEYVAEYWFYQ</sequence>
<keyword evidence="3" id="KW-1185">Reference proteome</keyword>
<dbReference type="OrthoDB" id="1859733at2759"/>
<accession>W2RNE0</accession>
<dbReference type="Proteomes" id="UP000030752">
    <property type="component" value="Unassembled WGS sequence"/>
</dbReference>
<dbReference type="AlphaFoldDB" id="W2RNE0"/>
<keyword evidence="1" id="KW-0732">Signal</keyword>
<dbReference type="InterPro" id="IPR021851">
    <property type="entry name" value="DUF3455"/>
</dbReference>
<dbReference type="EMBL" id="KB822723">
    <property type="protein sequence ID" value="ETN37845.1"/>
    <property type="molecule type" value="Genomic_DNA"/>
</dbReference>
<evidence type="ECO:0000256" key="1">
    <source>
        <dbReference type="SAM" id="SignalP"/>
    </source>
</evidence>
<protein>
    <recommendedName>
        <fullName evidence="4">Malate dehydrogenase</fullName>
    </recommendedName>
</protein>
<dbReference type="eggNOG" id="ENOG502TFCC">
    <property type="taxonomic scope" value="Eukaryota"/>
</dbReference>
<proteinExistence type="predicted"/>
<name>W2RNE0_CYPE1</name>
<evidence type="ECO:0008006" key="4">
    <source>
        <dbReference type="Google" id="ProtNLM"/>
    </source>
</evidence>
<dbReference type="VEuPathDB" id="FungiDB:HMPREF1541_07468"/>
<dbReference type="InParanoid" id="W2RNE0"/>
<feature type="signal peptide" evidence="1">
    <location>
        <begin position="1"/>
        <end position="23"/>
    </location>
</feature>
<feature type="chain" id="PRO_5004823875" description="Malate dehydrogenase" evidence="1">
    <location>
        <begin position="24"/>
        <end position="227"/>
    </location>
</feature>
<organism evidence="2 3">
    <name type="scientific">Cyphellophora europaea (strain CBS 101466)</name>
    <name type="common">Phialophora europaea</name>
    <dbReference type="NCBI Taxonomy" id="1220924"/>
    <lineage>
        <taxon>Eukaryota</taxon>
        <taxon>Fungi</taxon>
        <taxon>Dikarya</taxon>
        <taxon>Ascomycota</taxon>
        <taxon>Pezizomycotina</taxon>
        <taxon>Eurotiomycetes</taxon>
        <taxon>Chaetothyriomycetidae</taxon>
        <taxon>Chaetothyriales</taxon>
        <taxon>Cyphellophoraceae</taxon>
        <taxon>Cyphellophora</taxon>
    </lineage>
</organism>
<evidence type="ECO:0000313" key="2">
    <source>
        <dbReference type="EMBL" id="ETN37845.1"/>
    </source>
</evidence>
<dbReference type="Pfam" id="PF11937">
    <property type="entry name" value="DUF3455"/>
    <property type="match status" value="1"/>
</dbReference>
<dbReference type="GeneID" id="19974807"/>